<name>A0ABU6SJ85_9FABA</name>
<evidence type="ECO:0000313" key="1">
    <source>
        <dbReference type="EMBL" id="MED6136114.1"/>
    </source>
</evidence>
<comment type="caution">
    <text evidence="1">The sequence shown here is derived from an EMBL/GenBank/DDBJ whole genome shotgun (WGS) entry which is preliminary data.</text>
</comment>
<keyword evidence="2" id="KW-1185">Reference proteome</keyword>
<accession>A0ABU6SJ85</accession>
<sequence length="81" mass="8969">MQLAFPQISTPDLFAPPVMEVPLPPALSRVYEQQCDAAIDAGLLRAPTLREQQCERWRSFDCSTVASSSNTTVARSSSDRR</sequence>
<gene>
    <name evidence="1" type="ORF">PIB30_053039</name>
</gene>
<evidence type="ECO:0000313" key="2">
    <source>
        <dbReference type="Proteomes" id="UP001341840"/>
    </source>
</evidence>
<organism evidence="1 2">
    <name type="scientific">Stylosanthes scabra</name>
    <dbReference type="NCBI Taxonomy" id="79078"/>
    <lineage>
        <taxon>Eukaryota</taxon>
        <taxon>Viridiplantae</taxon>
        <taxon>Streptophyta</taxon>
        <taxon>Embryophyta</taxon>
        <taxon>Tracheophyta</taxon>
        <taxon>Spermatophyta</taxon>
        <taxon>Magnoliopsida</taxon>
        <taxon>eudicotyledons</taxon>
        <taxon>Gunneridae</taxon>
        <taxon>Pentapetalae</taxon>
        <taxon>rosids</taxon>
        <taxon>fabids</taxon>
        <taxon>Fabales</taxon>
        <taxon>Fabaceae</taxon>
        <taxon>Papilionoideae</taxon>
        <taxon>50 kb inversion clade</taxon>
        <taxon>dalbergioids sensu lato</taxon>
        <taxon>Dalbergieae</taxon>
        <taxon>Pterocarpus clade</taxon>
        <taxon>Stylosanthes</taxon>
    </lineage>
</organism>
<dbReference type="Proteomes" id="UP001341840">
    <property type="component" value="Unassembled WGS sequence"/>
</dbReference>
<proteinExistence type="predicted"/>
<reference evidence="1 2" key="1">
    <citation type="journal article" date="2023" name="Plants (Basel)">
        <title>Bridging the Gap: Combining Genomics and Transcriptomics Approaches to Understand Stylosanthes scabra, an Orphan Legume from the Brazilian Caatinga.</title>
        <authorList>
            <person name="Ferreira-Neto J.R.C."/>
            <person name="da Silva M.D."/>
            <person name="Binneck E."/>
            <person name="de Melo N.F."/>
            <person name="da Silva R.H."/>
            <person name="de Melo A.L.T.M."/>
            <person name="Pandolfi V."/>
            <person name="Bustamante F.O."/>
            <person name="Brasileiro-Vidal A.C."/>
            <person name="Benko-Iseppon A.M."/>
        </authorList>
    </citation>
    <scope>NUCLEOTIDE SEQUENCE [LARGE SCALE GENOMIC DNA]</scope>
    <source>
        <tissue evidence="1">Leaves</tissue>
    </source>
</reference>
<protein>
    <submittedName>
        <fullName evidence="1">Uncharacterized protein</fullName>
    </submittedName>
</protein>
<dbReference type="EMBL" id="JASCZI010060805">
    <property type="protein sequence ID" value="MED6136114.1"/>
    <property type="molecule type" value="Genomic_DNA"/>
</dbReference>